<comment type="caution">
    <text evidence="3">The sequence shown here is derived from an EMBL/GenBank/DDBJ whole genome shotgun (WGS) entry which is preliminary data.</text>
</comment>
<dbReference type="Proteomes" id="UP000315471">
    <property type="component" value="Unassembled WGS sequence"/>
</dbReference>
<name>A0A5C6EC96_9BACT</name>
<dbReference type="Pfam" id="PF01926">
    <property type="entry name" value="MMR_HSR1"/>
    <property type="match status" value="1"/>
</dbReference>
<dbReference type="GO" id="GO:0005737">
    <property type="term" value="C:cytoplasm"/>
    <property type="evidence" value="ECO:0007669"/>
    <property type="project" value="TreeGrafter"/>
</dbReference>
<proteinExistence type="predicted"/>
<keyword evidence="1" id="KW-1133">Transmembrane helix</keyword>
<dbReference type="PANTHER" id="PTHR42714:SF2">
    <property type="entry name" value="TRNA MODIFICATION GTPASE GTPBP3, MITOCHONDRIAL"/>
    <property type="match status" value="1"/>
</dbReference>
<sequence length="519" mass="58271">MERLKSSLVDVRLRMVVLFLLWTLPVLCYIVIGLIAIYQTGWMKWVLISLPIAWTSAWIIRRMWPAAKLSQTGHTVPLTAPDFWTPIDASAIELVEQFRSEVDDVNSKTITDGWRFIEDAKVLAQRLANHYHADTGGNLVHQLTLVEMLAVIHLATEDLETWVLSNVPGGNIATMGQLKQVPGVVNKIELAQKIIYFGSAVLNPAKLAAYPLWRKSGQVVVELQDELVRRFYQRYLRQVGYYLIEMYSGRLKAGSQQYRQRFAEMATAVHAARGDARPLELLQDLETTIAVMGQVKAGKSSLINALTGDATAKTSVLPETQNVARYQFRLPDSDNNLILLDTPGYSEADVTRKQRSEIRTAVEKADIVLLVMAANSPARDADVKMLKTLSDYYQTKRQLRPPTIIGVLTHIDLLRPVREWQPPYDWRNPHELKEESMAAAVAYCQELFGSTVSDYACVYTGDVHPLENQVVDEVVGTLLAHLQQGKSAAVLKAFYKQLSEKRVSELTKQVIGLLKSALS</sequence>
<evidence type="ECO:0000313" key="3">
    <source>
        <dbReference type="EMBL" id="TWU45557.1"/>
    </source>
</evidence>
<dbReference type="Gene3D" id="3.40.50.300">
    <property type="entry name" value="P-loop containing nucleotide triphosphate hydrolases"/>
    <property type="match status" value="1"/>
</dbReference>
<gene>
    <name evidence="3" type="ORF">Q31b_07320</name>
</gene>
<dbReference type="OrthoDB" id="238366at2"/>
<dbReference type="SUPFAM" id="SSF52540">
    <property type="entry name" value="P-loop containing nucleoside triphosphate hydrolases"/>
    <property type="match status" value="1"/>
</dbReference>
<dbReference type="GO" id="GO:0002098">
    <property type="term" value="P:tRNA wobble uridine modification"/>
    <property type="evidence" value="ECO:0007669"/>
    <property type="project" value="TreeGrafter"/>
</dbReference>
<reference evidence="3 4" key="1">
    <citation type="submission" date="2019-02" db="EMBL/GenBank/DDBJ databases">
        <title>Deep-cultivation of Planctomycetes and their phenomic and genomic characterization uncovers novel biology.</title>
        <authorList>
            <person name="Wiegand S."/>
            <person name="Jogler M."/>
            <person name="Boedeker C."/>
            <person name="Pinto D."/>
            <person name="Vollmers J."/>
            <person name="Rivas-Marin E."/>
            <person name="Kohn T."/>
            <person name="Peeters S.H."/>
            <person name="Heuer A."/>
            <person name="Rast P."/>
            <person name="Oberbeckmann S."/>
            <person name="Bunk B."/>
            <person name="Jeske O."/>
            <person name="Meyerdierks A."/>
            <person name="Storesund J.E."/>
            <person name="Kallscheuer N."/>
            <person name="Luecker S."/>
            <person name="Lage O.M."/>
            <person name="Pohl T."/>
            <person name="Merkel B.J."/>
            <person name="Hornburger P."/>
            <person name="Mueller R.-W."/>
            <person name="Bruemmer F."/>
            <person name="Labrenz M."/>
            <person name="Spormann A.M."/>
            <person name="Op Den Camp H."/>
            <person name="Overmann J."/>
            <person name="Amann R."/>
            <person name="Jetten M.S.M."/>
            <person name="Mascher T."/>
            <person name="Medema M.H."/>
            <person name="Devos D.P."/>
            <person name="Kaster A.-K."/>
            <person name="Ovreas L."/>
            <person name="Rohde M."/>
            <person name="Galperin M.Y."/>
            <person name="Jogler C."/>
        </authorList>
    </citation>
    <scope>NUCLEOTIDE SEQUENCE [LARGE SCALE GENOMIC DNA]</scope>
    <source>
        <strain evidence="3 4">Q31b</strain>
    </source>
</reference>
<dbReference type="InterPro" id="IPR027417">
    <property type="entry name" value="P-loop_NTPase"/>
</dbReference>
<feature type="transmembrane region" description="Helical" evidence="1">
    <location>
        <begin position="12"/>
        <end position="36"/>
    </location>
</feature>
<protein>
    <submittedName>
        <fullName evidence="3">GTP-binding protein YsxC</fullName>
    </submittedName>
</protein>
<keyword evidence="4" id="KW-1185">Reference proteome</keyword>
<dbReference type="InterPro" id="IPR006073">
    <property type="entry name" value="GTP-bd"/>
</dbReference>
<evidence type="ECO:0000256" key="1">
    <source>
        <dbReference type="SAM" id="Phobius"/>
    </source>
</evidence>
<feature type="domain" description="G" evidence="2">
    <location>
        <begin position="288"/>
        <end position="391"/>
    </location>
</feature>
<dbReference type="GO" id="GO:0005525">
    <property type="term" value="F:GTP binding"/>
    <property type="evidence" value="ECO:0007669"/>
    <property type="project" value="InterPro"/>
</dbReference>
<evidence type="ECO:0000313" key="4">
    <source>
        <dbReference type="Proteomes" id="UP000315471"/>
    </source>
</evidence>
<evidence type="ECO:0000259" key="2">
    <source>
        <dbReference type="Pfam" id="PF01926"/>
    </source>
</evidence>
<dbReference type="RefSeq" id="WP_146598234.1">
    <property type="nucleotide sequence ID" value="NZ_SJPY01000001.1"/>
</dbReference>
<dbReference type="GO" id="GO:0030488">
    <property type="term" value="P:tRNA methylation"/>
    <property type="evidence" value="ECO:0007669"/>
    <property type="project" value="TreeGrafter"/>
</dbReference>
<dbReference type="AlphaFoldDB" id="A0A5C6EC96"/>
<dbReference type="EMBL" id="SJPY01000001">
    <property type="protein sequence ID" value="TWU45557.1"/>
    <property type="molecule type" value="Genomic_DNA"/>
</dbReference>
<accession>A0A5C6EC96</accession>
<keyword evidence="1" id="KW-0472">Membrane</keyword>
<dbReference type="PANTHER" id="PTHR42714">
    <property type="entry name" value="TRNA MODIFICATION GTPASE GTPBP3"/>
    <property type="match status" value="1"/>
</dbReference>
<organism evidence="3 4">
    <name type="scientific">Novipirellula aureliae</name>
    <dbReference type="NCBI Taxonomy" id="2527966"/>
    <lineage>
        <taxon>Bacteria</taxon>
        <taxon>Pseudomonadati</taxon>
        <taxon>Planctomycetota</taxon>
        <taxon>Planctomycetia</taxon>
        <taxon>Pirellulales</taxon>
        <taxon>Pirellulaceae</taxon>
        <taxon>Novipirellula</taxon>
    </lineage>
</organism>
<keyword evidence="1" id="KW-0812">Transmembrane</keyword>